<dbReference type="Gene3D" id="1.10.530.10">
    <property type="match status" value="1"/>
</dbReference>
<feature type="domain" description="SLH" evidence="2">
    <location>
        <begin position="82"/>
        <end position="145"/>
    </location>
</feature>
<keyword evidence="1" id="KW-0732">Signal</keyword>
<evidence type="ECO:0000256" key="1">
    <source>
        <dbReference type="SAM" id="SignalP"/>
    </source>
</evidence>
<dbReference type="Proteomes" id="UP001175097">
    <property type="component" value="Unassembled WGS sequence"/>
</dbReference>
<comment type="caution">
    <text evidence="3">The sequence shown here is derived from an EMBL/GenBank/DDBJ whole genome shotgun (WGS) entry which is preliminary data.</text>
</comment>
<dbReference type="SUPFAM" id="SSF53955">
    <property type="entry name" value="Lysozyme-like"/>
    <property type="match status" value="1"/>
</dbReference>
<protein>
    <submittedName>
        <fullName evidence="3">S-layer homology domain-containing protein</fullName>
    </submittedName>
</protein>
<feature type="chain" id="PRO_5047335204" evidence="1">
    <location>
        <begin position="25"/>
        <end position="484"/>
    </location>
</feature>
<dbReference type="PANTHER" id="PTHR43308">
    <property type="entry name" value="OUTER MEMBRANE PROTEIN ALPHA-RELATED"/>
    <property type="match status" value="1"/>
</dbReference>
<sequence>MKKLIAFIAAATLFVTGSIGSAKAESFTDVTASYKFYEHINYLASQGIVRGKDGRFDPENVVTRAEAAVMIARALKLPTGNKATIFSDVNSSSFASGAIQSATDEGIIKGYTDGKFKPNEIVTRGEMAIFLTRAFKLTEEEPMTFTDVPVSSAGYAYIPKIIAAGITQGYSKTSFGPENPVTRAHFAAFLAHATNENLRLTVHACGYNPASKVNPDRQTLNCLVTKEARKANVPPEIAKAIVEVESGWTHFLSNGEPLISHDNGIGLMQLTNRTEFDTERLKYDIAYNIEAGIKVLSDNFKRTDLPIIGTNDRNVLEHWYFAVMAYNGTKPKNSPFKQATGERNPTAYQEQVYSKISNGFVTPNIKSINMSIKDFTYDGTTTNNIEFNTKAFTMTGNSTISAELLKEDSVVKYTGKGLRSKPSSEAGSGSELILTEVNNLTFTIIGGPVYDTNPKSPNNYIWYPVKTTTNGKVKTGFIAAPYIR</sequence>
<accession>A0ABT8JLI9</accession>
<dbReference type="CDD" id="cd00254">
    <property type="entry name" value="LT-like"/>
    <property type="match status" value="1"/>
</dbReference>
<dbReference type="RefSeq" id="WP_301241464.1">
    <property type="nucleotide sequence ID" value="NZ_JAROCC010000001.1"/>
</dbReference>
<organism evidence="3 4">
    <name type="scientific">Sporosarcina highlanderae</name>
    <dbReference type="NCBI Taxonomy" id="3035916"/>
    <lineage>
        <taxon>Bacteria</taxon>
        <taxon>Bacillati</taxon>
        <taxon>Bacillota</taxon>
        <taxon>Bacilli</taxon>
        <taxon>Bacillales</taxon>
        <taxon>Caryophanaceae</taxon>
        <taxon>Sporosarcina</taxon>
    </lineage>
</organism>
<dbReference type="InterPro" id="IPR001119">
    <property type="entry name" value="SLH_dom"/>
</dbReference>
<keyword evidence="4" id="KW-1185">Reference proteome</keyword>
<proteinExistence type="predicted"/>
<dbReference type="InterPro" id="IPR023346">
    <property type="entry name" value="Lysozyme-like_dom_sf"/>
</dbReference>
<dbReference type="PROSITE" id="PS51272">
    <property type="entry name" value="SLH"/>
    <property type="match status" value="3"/>
</dbReference>
<feature type="signal peptide" evidence="1">
    <location>
        <begin position="1"/>
        <end position="24"/>
    </location>
</feature>
<dbReference type="InterPro" id="IPR008258">
    <property type="entry name" value="Transglycosylase_SLT_dom_1"/>
</dbReference>
<evidence type="ECO:0000313" key="4">
    <source>
        <dbReference type="Proteomes" id="UP001175097"/>
    </source>
</evidence>
<dbReference type="EMBL" id="JAROCC010000001">
    <property type="protein sequence ID" value="MDN4605944.1"/>
    <property type="molecule type" value="Genomic_DNA"/>
</dbReference>
<evidence type="ECO:0000259" key="2">
    <source>
        <dbReference type="PROSITE" id="PS51272"/>
    </source>
</evidence>
<evidence type="ECO:0000313" key="3">
    <source>
        <dbReference type="EMBL" id="MDN4605944.1"/>
    </source>
</evidence>
<dbReference type="PANTHER" id="PTHR43308:SF5">
    <property type="entry name" value="S-LAYER PROTEIN _ PEPTIDOGLYCAN ENDO-BETA-N-ACETYLGLUCOSAMINIDASE"/>
    <property type="match status" value="1"/>
</dbReference>
<gene>
    <name evidence="3" type="ORF">P5G49_00450</name>
</gene>
<reference evidence="3" key="1">
    <citation type="submission" date="2023-03" db="EMBL/GenBank/DDBJ databases">
        <title>MT1 and MT2 Draft Genomes of Novel Species.</title>
        <authorList>
            <person name="Venkateswaran K."/>
        </authorList>
    </citation>
    <scope>NUCLEOTIDE SEQUENCE</scope>
    <source>
        <strain evidence="3">F6_3S_P_2</strain>
    </source>
</reference>
<name>A0ABT8JLI9_9BACL</name>
<dbReference type="Pfam" id="PF00395">
    <property type="entry name" value="SLH"/>
    <property type="match status" value="3"/>
</dbReference>
<dbReference type="Pfam" id="PF01464">
    <property type="entry name" value="SLT"/>
    <property type="match status" value="1"/>
</dbReference>
<feature type="domain" description="SLH" evidence="2">
    <location>
        <begin position="23"/>
        <end position="81"/>
    </location>
</feature>
<feature type="domain" description="SLH" evidence="2">
    <location>
        <begin position="146"/>
        <end position="204"/>
    </location>
</feature>
<dbReference type="InterPro" id="IPR051465">
    <property type="entry name" value="Cell_Envelope_Struct_Comp"/>
</dbReference>